<dbReference type="AlphaFoldDB" id="A0A5A7NU96"/>
<reference evidence="1 2" key="1">
    <citation type="submission" date="2019-09" db="EMBL/GenBank/DDBJ databases">
        <title>Arthrobacter zafarii sp. nov., a moderately thermotolerant and halotolerant actinobacterium isolated from Cholistan desert soil of Pakistan.</title>
        <authorList>
            <person name="Amin A."/>
            <person name="Ahmed I."/>
            <person name="Khalid N."/>
            <person name="Schumann P."/>
            <person name="Busse H.J."/>
            <person name="Khan I.U."/>
            <person name="Li S."/>
            <person name="Li W.J."/>
        </authorList>
    </citation>
    <scope>NUCLEOTIDE SEQUENCE [LARGE SCALE GENOMIC DNA]</scope>
    <source>
        <strain evidence="1 2">NCCP-1664</strain>
    </source>
</reference>
<dbReference type="EMBL" id="BKDJ01000027">
    <property type="protein sequence ID" value="GER24445.1"/>
    <property type="molecule type" value="Genomic_DNA"/>
</dbReference>
<evidence type="ECO:0000313" key="2">
    <source>
        <dbReference type="Proteomes" id="UP000325307"/>
    </source>
</evidence>
<proteinExistence type="predicted"/>
<accession>A0A5A7NU96</accession>
<organism evidence="1 2">
    <name type="scientific">Zafaria cholistanensis</name>
    <dbReference type="NCBI Taxonomy" id="1682741"/>
    <lineage>
        <taxon>Bacteria</taxon>
        <taxon>Bacillati</taxon>
        <taxon>Actinomycetota</taxon>
        <taxon>Actinomycetes</taxon>
        <taxon>Micrococcales</taxon>
        <taxon>Micrococcaceae</taxon>
        <taxon>Zafaria</taxon>
    </lineage>
</organism>
<keyword evidence="2" id="KW-1185">Reference proteome</keyword>
<sequence length="109" mass="11668">MGRSHLLGLVVDDLVLGEVLEALDAGRAQRGLQVRHHVLRCPAHHPAGGRVQDLPAPRGRLDDGEKVLVGGETGGFDGYVVFSCLVSARPRGLAGWGGRNGQFQRRGLR</sequence>
<gene>
    <name evidence="1" type="ORF">NCCP1664_29400</name>
</gene>
<dbReference type="Proteomes" id="UP000325307">
    <property type="component" value="Unassembled WGS sequence"/>
</dbReference>
<comment type="caution">
    <text evidence="1">The sequence shown here is derived from an EMBL/GenBank/DDBJ whole genome shotgun (WGS) entry which is preliminary data.</text>
</comment>
<name>A0A5A7NU96_9MICC</name>
<evidence type="ECO:0000313" key="1">
    <source>
        <dbReference type="EMBL" id="GER24445.1"/>
    </source>
</evidence>
<protein>
    <submittedName>
        <fullName evidence="1">Uncharacterized protein</fullName>
    </submittedName>
</protein>